<dbReference type="PROSITE" id="PS51318">
    <property type="entry name" value="TAT"/>
    <property type="match status" value="1"/>
</dbReference>
<organism evidence="2 3">
    <name type="scientific">Natronoarchaeum mannanilyticum</name>
    <dbReference type="NCBI Taxonomy" id="926360"/>
    <lineage>
        <taxon>Archaea</taxon>
        <taxon>Methanobacteriati</taxon>
        <taxon>Methanobacteriota</taxon>
        <taxon>Stenosarchaea group</taxon>
        <taxon>Halobacteria</taxon>
        <taxon>Halobacteriales</taxon>
        <taxon>Natronoarchaeaceae</taxon>
    </lineage>
</organism>
<reference evidence="2 3" key="1">
    <citation type="journal article" date="2019" name="Int. J. Syst. Evol. Microbiol.">
        <title>The Global Catalogue of Microorganisms (GCM) 10K type strain sequencing project: providing services to taxonomists for standard genome sequencing and annotation.</title>
        <authorList>
            <consortium name="The Broad Institute Genomics Platform"/>
            <consortium name="The Broad Institute Genome Sequencing Center for Infectious Disease"/>
            <person name="Wu L."/>
            <person name="Ma J."/>
        </authorList>
    </citation>
    <scope>NUCLEOTIDE SEQUENCE [LARGE SCALE GENOMIC DNA]</scope>
    <source>
        <strain evidence="2 3">JCM 16328</strain>
    </source>
</reference>
<accession>A0AAV3T7Y3</accession>
<gene>
    <name evidence="2" type="ORF">GCM10009020_14820</name>
</gene>
<evidence type="ECO:0000313" key="3">
    <source>
        <dbReference type="Proteomes" id="UP001500420"/>
    </source>
</evidence>
<dbReference type="EMBL" id="BAAADV010000001">
    <property type="protein sequence ID" value="GAA0669767.1"/>
    <property type="molecule type" value="Genomic_DNA"/>
</dbReference>
<dbReference type="Proteomes" id="UP001500420">
    <property type="component" value="Unassembled WGS sequence"/>
</dbReference>
<protein>
    <recommendedName>
        <fullName evidence="4">Twin-arginine translocation signal domain-containing protein</fullName>
    </recommendedName>
</protein>
<dbReference type="InterPro" id="IPR006311">
    <property type="entry name" value="TAT_signal"/>
</dbReference>
<keyword evidence="3" id="KW-1185">Reference proteome</keyword>
<dbReference type="RefSeq" id="WP_343773306.1">
    <property type="nucleotide sequence ID" value="NZ_BAAADV010000001.1"/>
</dbReference>
<evidence type="ECO:0000313" key="2">
    <source>
        <dbReference type="EMBL" id="GAA0669767.1"/>
    </source>
</evidence>
<evidence type="ECO:0000256" key="1">
    <source>
        <dbReference type="SAM" id="MobiDB-lite"/>
    </source>
</evidence>
<comment type="caution">
    <text evidence="2">The sequence shown here is derived from an EMBL/GenBank/DDBJ whole genome shotgun (WGS) entry which is preliminary data.</text>
</comment>
<name>A0AAV3T7Y3_9EURY</name>
<evidence type="ECO:0008006" key="4">
    <source>
        <dbReference type="Google" id="ProtNLM"/>
    </source>
</evidence>
<sequence>MTDDFSARRRKLLQSAGAGGTALLAGCTEQLGLAQNSDEGGDGQREAGVVAMVDQQALQQAQLEAQQAAQQDNVSQQEAQQDYRETQQELISEAISSLVDELESNTSATVEQEYSQFGAVRISGSASALIDALEIESSQSLVAAARLEEATSGSTNSS</sequence>
<dbReference type="AlphaFoldDB" id="A0AAV3T7Y3"/>
<proteinExistence type="predicted"/>
<feature type="region of interest" description="Disordered" evidence="1">
    <location>
        <begin position="68"/>
        <end position="87"/>
    </location>
</feature>